<sequence length="92" mass="10361">MSAPHELSPPSWARAPQYKRKSLEQPSAVGVEVSRMQNLPVCTCCGQPTQGHKKYNRKAFCPVKMMSTSKGLDNTVYNSYEHFTSVVDKVER</sequence>
<dbReference type="PANTHER" id="PTHR47773:SF1">
    <property type="entry name" value="C2H2-TYPE DOMAIN-CONTAINING PROTEIN"/>
    <property type="match status" value="1"/>
</dbReference>
<name>A0AAW1EVS1_ZOAVI</name>
<dbReference type="AlphaFoldDB" id="A0AAW1EVS1"/>
<comment type="caution">
    <text evidence="1">The sequence shown here is derived from an EMBL/GenBank/DDBJ whole genome shotgun (WGS) entry which is preliminary data.</text>
</comment>
<dbReference type="Proteomes" id="UP001488805">
    <property type="component" value="Unassembled WGS sequence"/>
</dbReference>
<dbReference type="EMBL" id="JBCEZU010000123">
    <property type="protein sequence ID" value="KAK9526353.1"/>
    <property type="molecule type" value="Genomic_DNA"/>
</dbReference>
<dbReference type="PANTHER" id="PTHR47773">
    <property type="entry name" value="SI:DKEY-9I5.2-RELATED"/>
    <property type="match status" value="1"/>
</dbReference>
<keyword evidence="2" id="KW-1185">Reference proteome</keyword>
<evidence type="ECO:0000313" key="1">
    <source>
        <dbReference type="EMBL" id="KAK9526353.1"/>
    </source>
</evidence>
<accession>A0AAW1EVS1</accession>
<evidence type="ECO:0000313" key="2">
    <source>
        <dbReference type="Proteomes" id="UP001488805"/>
    </source>
</evidence>
<protein>
    <submittedName>
        <fullName evidence="1">Uncharacterized protein</fullName>
    </submittedName>
</protein>
<gene>
    <name evidence="1" type="ORF">VZT92_015058</name>
</gene>
<organism evidence="1 2">
    <name type="scientific">Zoarces viviparus</name>
    <name type="common">Viviparous eelpout</name>
    <name type="synonym">Blennius viviparus</name>
    <dbReference type="NCBI Taxonomy" id="48416"/>
    <lineage>
        <taxon>Eukaryota</taxon>
        <taxon>Metazoa</taxon>
        <taxon>Chordata</taxon>
        <taxon>Craniata</taxon>
        <taxon>Vertebrata</taxon>
        <taxon>Euteleostomi</taxon>
        <taxon>Actinopterygii</taxon>
        <taxon>Neopterygii</taxon>
        <taxon>Teleostei</taxon>
        <taxon>Neoteleostei</taxon>
        <taxon>Acanthomorphata</taxon>
        <taxon>Eupercaria</taxon>
        <taxon>Perciformes</taxon>
        <taxon>Cottioidei</taxon>
        <taxon>Zoarcales</taxon>
        <taxon>Zoarcidae</taxon>
        <taxon>Zoarcinae</taxon>
        <taxon>Zoarces</taxon>
    </lineage>
</organism>
<proteinExistence type="predicted"/>
<reference evidence="1 2" key="1">
    <citation type="journal article" date="2024" name="Genome Biol. Evol.">
        <title>Chromosome-level genome assembly of the viviparous eelpout Zoarces viviparus.</title>
        <authorList>
            <person name="Fuhrmann N."/>
            <person name="Brasseur M.V."/>
            <person name="Bakowski C.E."/>
            <person name="Podsiadlowski L."/>
            <person name="Prost S."/>
            <person name="Krehenwinkel H."/>
            <person name="Mayer C."/>
        </authorList>
    </citation>
    <scope>NUCLEOTIDE SEQUENCE [LARGE SCALE GENOMIC DNA]</scope>
    <source>
        <strain evidence="1">NO-MEL_2022_Ind0_liver</strain>
    </source>
</reference>